<dbReference type="GO" id="GO:0016020">
    <property type="term" value="C:membrane"/>
    <property type="evidence" value="ECO:0007669"/>
    <property type="project" value="UniProtKB-SubCell"/>
</dbReference>
<evidence type="ECO:0000256" key="5">
    <source>
        <dbReference type="ARBA" id="ARBA00023600"/>
    </source>
</evidence>
<dbReference type="Proteomes" id="UP000661691">
    <property type="component" value="Unassembled WGS sequence"/>
</dbReference>
<reference evidence="6" key="1">
    <citation type="submission" date="2020-09" db="EMBL/GenBank/DDBJ databases">
        <title>A novel bacterium of genus Hazenella, isolated from South China Sea.</title>
        <authorList>
            <person name="Huang H."/>
            <person name="Mo K."/>
            <person name="Hu Y."/>
        </authorList>
    </citation>
    <scope>NUCLEOTIDE SEQUENCE</scope>
    <source>
        <strain evidence="6">IB182357</strain>
    </source>
</reference>
<sequence>MQLLTVLGVFLVIDFITGWIAAIDLKQLSSKIGAI</sequence>
<keyword evidence="2" id="KW-0812">Transmembrane</keyword>
<comment type="similarity">
    <text evidence="5">Belongs to the bacteriophage holin family. Cp-1 holin subfamily.</text>
</comment>
<evidence type="ECO:0000256" key="1">
    <source>
        <dbReference type="ARBA" id="ARBA00004141"/>
    </source>
</evidence>
<protein>
    <submittedName>
        <fullName evidence="6">Phage holin family protein</fullName>
    </submittedName>
</protein>
<accession>A0A926NC35</accession>
<gene>
    <name evidence="6" type="ORF">IC620_09815</name>
</gene>
<evidence type="ECO:0000256" key="3">
    <source>
        <dbReference type="ARBA" id="ARBA00022989"/>
    </source>
</evidence>
<dbReference type="Pfam" id="PF05105">
    <property type="entry name" value="Phage_holin_4_1"/>
    <property type="match status" value="1"/>
</dbReference>
<proteinExistence type="inferred from homology"/>
<dbReference type="EMBL" id="JACXAH010000013">
    <property type="protein sequence ID" value="MBD1372650.1"/>
    <property type="molecule type" value="Genomic_DNA"/>
</dbReference>
<name>A0A926NC35_9BACL</name>
<keyword evidence="4" id="KW-0472">Membrane</keyword>
<comment type="caution">
    <text evidence="6">The sequence shown here is derived from an EMBL/GenBank/DDBJ whole genome shotgun (WGS) entry which is preliminary data.</text>
</comment>
<comment type="subcellular location">
    <subcellularLocation>
        <location evidence="1">Membrane</location>
        <topology evidence="1">Multi-pass membrane protein</topology>
    </subcellularLocation>
</comment>
<dbReference type="InterPro" id="IPR006480">
    <property type="entry name" value="Phage_holin_4_1"/>
</dbReference>
<evidence type="ECO:0000256" key="4">
    <source>
        <dbReference type="ARBA" id="ARBA00023136"/>
    </source>
</evidence>
<organism evidence="6 7">
    <name type="scientific">Polycladospora coralii</name>
    <dbReference type="NCBI Taxonomy" id="2771432"/>
    <lineage>
        <taxon>Bacteria</taxon>
        <taxon>Bacillati</taxon>
        <taxon>Bacillota</taxon>
        <taxon>Bacilli</taxon>
        <taxon>Bacillales</taxon>
        <taxon>Thermoactinomycetaceae</taxon>
        <taxon>Polycladospora</taxon>
    </lineage>
</organism>
<evidence type="ECO:0000313" key="7">
    <source>
        <dbReference type="Proteomes" id="UP000661691"/>
    </source>
</evidence>
<keyword evidence="3" id="KW-1133">Transmembrane helix</keyword>
<evidence type="ECO:0000313" key="6">
    <source>
        <dbReference type="EMBL" id="MBD1372650.1"/>
    </source>
</evidence>
<keyword evidence="7" id="KW-1185">Reference proteome</keyword>
<evidence type="ECO:0000256" key="2">
    <source>
        <dbReference type="ARBA" id="ARBA00022692"/>
    </source>
</evidence>
<dbReference type="AlphaFoldDB" id="A0A926NC35"/>